<accession>A0A1H0PR43</accession>
<proteinExistence type="predicted"/>
<keyword evidence="2" id="KW-1185">Reference proteome</keyword>
<dbReference type="STRING" id="504798.SAMN05421871_106214"/>
<name>A0A1H0PR43_9PSEU</name>
<dbReference type="Gene3D" id="3.20.20.370">
    <property type="entry name" value="Glycoside hydrolase/deacetylase"/>
    <property type="match status" value="1"/>
</dbReference>
<reference evidence="2" key="1">
    <citation type="submission" date="2016-10" db="EMBL/GenBank/DDBJ databases">
        <authorList>
            <person name="Varghese N."/>
            <person name="Submissions S."/>
        </authorList>
    </citation>
    <scope>NUCLEOTIDE SEQUENCE [LARGE SCALE GENOMIC DNA]</scope>
    <source>
        <strain evidence="2">IBRC-M 10655</strain>
    </source>
</reference>
<dbReference type="Pfam" id="PF10096">
    <property type="entry name" value="DUF2334"/>
    <property type="match status" value="1"/>
</dbReference>
<dbReference type="EMBL" id="FNJB01000006">
    <property type="protein sequence ID" value="SDP07607.1"/>
    <property type="molecule type" value="Genomic_DNA"/>
</dbReference>
<organism evidence="1 2">
    <name type="scientific">Actinokineospora alba</name>
    <dbReference type="NCBI Taxonomy" id="504798"/>
    <lineage>
        <taxon>Bacteria</taxon>
        <taxon>Bacillati</taxon>
        <taxon>Actinomycetota</taxon>
        <taxon>Actinomycetes</taxon>
        <taxon>Pseudonocardiales</taxon>
        <taxon>Pseudonocardiaceae</taxon>
        <taxon>Actinokineospora</taxon>
    </lineage>
</organism>
<dbReference type="GO" id="GO:0005975">
    <property type="term" value="P:carbohydrate metabolic process"/>
    <property type="evidence" value="ECO:0007669"/>
    <property type="project" value="InterPro"/>
</dbReference>
<gene>
    <name evidence="1" type="ORF">SAMN05192558_106238</name>
</gene>
<evidence type="ECO:0000313" key="2">
    <source>
        <dbReference type="Proteomes" id="UP000199651"/>
    </source>
</evidence>
<evidence type="ECO:0000313" key="1">
    <source>
        <dbReference type="EMBL" id="SDP07607.1"/>
    </source>
</evidence>
<dbReference type="RefSeq" id="WP_228769946.1">
    <property type="nucleotide sequence ID" value="NZ_FNDV01000006.1"/>
</dbReference>
<dbReference type="SUPFAM" id="SSF88713">
    <property type="entry name" value="Glycoside hydrolase/deacetylase"/>
    <property type="match status" value="1"/>
</dbReference>
<evidence type="ECO:0008006" key="3">
    <source>
        <dbReference type="Google" id="ProtNLM"/>
    </source>
</evidence>
<protein>
    <recommendedName>
        <fullName evidence="3">Deacetylase</fullName>
    </recommendedName>
</protein>
<sequence length="246" mass="26526">MTARLVVSLAGIDTRTLHRCADLAEEMQKRQVPLSLLFAPRRDGAVADWVRTRRAAGDAVLMHGFDHSPEPRARRTVSLARRAEFGALPAHEAGLRLTAAVSAMERLGLSTDSFAPPRWHASRGTLTALRRKGFSLCADLHGVHDLTTEGVHRARVLGFAQTERGETLWCFTYVLAAARTARRGGLIRLAVDAADLVRPGPRQAVLDAIDIARHHGATGVTYPEVLKAPAESRKASTGAVTVPAGI</sequence>
<dbReference type="InterPro" id="IPR018763">
    <property type="entry name" value="DUF2334"/>
</dbReference>
<dbReference type="AlphaFoldDB" id="A0A1H0PR43"/>
<dbReference type="Proteomes" id="UP000199651">
    <property type="component" value="Unassembled WGS sequence"/>
</dbReference>
<dbReference type="InterPro" id="IPR011330">
    <property type="entry name" value="Glyco_hydro/deAcase_b/a-brl"/>
</dbReference>